<reference evidence="1 2" key="1">
    <citation type="submission" date="2016-06" db="EMBL/GenBank/DDBJ databases">
        <authorList>
            <person name="Kjaerup R.B."/>
            <person name="Dalgaard T.S."/>
            <person name="Juul-Madsen H.R."/>
        </authorList>
    </citation>
    <scope>NUCLEOTIDE SEQUENCE [LARGE SCALE GENOMIC DNA]</scope>
    <source>
        <strain evidence="1 2">CECT 8886</strain>
    </source>
</reference>
<evidence type="ECO:0000313" key="1">
    <source>
        <dbReference type="EMBL" id="SBS37716.1"/>
    </source>
</evidence>
<organism evidence="1 2">
    <name type="scientific">Marinomonas spartinae</name>
    <dbReference type="NCBI Taxonomy" id="1792290"/>
    <lineage>
        <taxon>Bacteria</taxon>
        <taxon>Pseudomonadati</taxon>
        <taxon>Pseudomonadota</taxon>
        <taxon>Gammaproteobacteria</taxon>
        <taxon>Oceanospirillales</taxon>
        <taxon>Oceanospirillaceae</taxon>
        <taxon>Marinomonas</taxon>
    </lineage>
</organism>
<dbReference type="STRING" id="1792290.MSP8886_04236"/>
<name>A0A1A8TVC7_9GAMM</name>
<sequence>MMDIFNRLANMIETETGYSKQKVSRETRLYQDIRIDGDDVESFLYKYSELFDVDMSRFEFDCYFNSEGFDSIAIIKSIFCFGRRPKLDDITVEMLERYAVSHKWGSEVGES</sequence>
<dbReference type="InterPro" id="IPR010862">
    <property type="entry name" value="DUF1493"/>
</dbReference>
<accession>A0A1A8TVC7</accession>
<keyword evidence="2" id="KW-1185">Reference proteome</keyword>
<dbReference type="Pfam" id="PF07377">
    <property type="entry name" value="DUF1493"/>
    <property type="match status" value="1"/>
</dbReference>
<dbReference type="OrthoDB" id="6402309at2"/>
<dbReference type="EMBL" id="FLOB01000021">
    <property type="protein sequence ID" value="SBS37716.1"/>
    <property type="molecule type" value="Genomic_DNA"/>
</dbReference>
<dbReference type="AlphaFoldDB" id="A0A1A8TVC7"/>
<gene>
    <name evidence="1" type="ORF">MSP8886_04236</name>
</gene>
<protein>
    <recommendedName>
        <fullName evidence="3">Acyl carrier protein</fullName>
    </recommendedName>
</protein>
<evidence type="ECO:0000313" key="2">
    <source>
        <dbReference type="Proteomes" id="UP000092544"/>
    </source>
</evidence>
<dbReference type="RefSeq" id="WP_067020800.1">
    <property type="nucleotide sequence ID" value="NZ_FLOB01000021.1"/>
</dbReference>
<proteinExistence type="predicted"/>
<evidence type="ECO:0008006" key="3">
    <source>
        <dbReference type="Google" id="ProtNLM"/>
    </source>
</evidence>
<dbReference type="Proteomes" id="UP000092544">
    <property type="component" value="Unassembled WGS sequence"/>
</dbReference>